<dbReference type="NCBIfam" id="NF033564">
    <property type="entry name" value="transpos_ISAs1"/>
    <property type="match status" value="1"/>
</dbReference>
<sequence>MEHRLVTATSDIDWLTKRHNWEGLKTIVAVKSIRQIKSTGESSCETRYFISYVDADNIETIAKAIRSHWSVENKLHWLLDVSFDEDRNRTRVDNSASNLAIIPIPT</sequence>
<protein>
    <submittedName>
        <fullName evidence="1">ISAs1 family transposase</fullName>
    </submittedName>
</protein>
<dbReference type="KEGG" id="aii:E4K63_05510"/>
<dbReference type="InterPro" id="IPR047647">
    <property type="entry name" value="ISAs1_transpos"/>
</dbReference>
<name>A0AAE7CRF4_9GAMM</name>
<dbReference type="PANTHER" id="PTHR30298:SF0">
    <property type="entry name" value="PROTEIN YBFL-RELATED"/>
    <property type="match status" value="1"/>
</dbReference>
<gene>
    <name evidence="1" type="ORF">E4K63_05510</name>
</gene>
<dbReference type="InterPro" id="IPR051698">
    <property type="entry name" value="Transposase_11-like"/>
</dbReference>
<keyword evidence="2" id="KW-1185">Reference proteome</keyword>
<evidence type="ECO:0000313" key="1">
    <source>
        <dbReference type="EMBL" id="QIV96827.1"/>
    </source>
</evidence>
<dbReference type="PANTHER" id="PTHR30298">
    <property type="entry name" value="H REPEAT-ASSOCIATED PREDICTED TRANSPOSASE"/>
    <property type="match status" value="1"/>
</dbReference>
<dbReference type="Proteomes" id="UP000502004">
    <property type="component" value="Chromosome"/>
</dbReference>
<organism evidence="1 2">
    <name type="scientific">Allofrancisella inopinata</name>
    <dbReference type="NCBI Taxonomy" id="1085647"/>
    <lineage>
        <taxon>Bacteria</taxon>
        <taxon>Pseudomonadati</taxon>
        <taxon>Pseudomonadota</taxon>
        <taxon>Gammaproteobacteria</taxon>
        <taxon>Thiotrichales</taxon>
        <taxon>Francisellaceae</taxon>
        <taxon>Allofrancisella</taxon>
    </lineage>
</organism>
<dbReference type="AlphaFoldDB" id="A0AAE7CRF4"/>
<accession>A0AAE7CRF4</accession>
<dbReference type="EMBL" id="CP038241">
    <property type="protein sequence ID" value="QIV96827.1"/>
    <property type="molecule type" value="Genomic_DNA"/>
</dbReference>
<reference evidence="1 2" key="1">
    <citation type="submission" date="2019-03" db="EMBL/GenBank/DDBJ databases">
        <title>Complete Genome Sequence of Allofrancisella inopinata Strain SYSU YG23 Isolated from Water-Cooling Systems in China.</title>
        <authorList>
            <person name="Ohrman C."/>
            <person name="Uneklint I."/>
            <person name="Sjodin A."/>
        </authorList>
    </citation>
    <scope>NUCLEOTIDE SEQUENCE [LARGE SCALE GENOMIC DNA]</scope>
    <source>
        <strain evidence="1 2">SYSU YG23</strain>
    </source>
</reference>
<evidence type="ECO:0000313" key="2">
    <source>
        <dbReference type="Proteomes" id="UP000502004"/>
    </source>
</evidence>
<proteinExistence type="predicted"/>